<dbReference type="SUPFAM" id="SSF49344">
    <property type="entry name" value="CBD9-like"/>
    <property type="match status" value="1"/>
</dbReference>
<dbReference type="AlphaFoldDB" id="A0A3M9MLG6"/>
<dbReference type="InterPro" id="IPR010502">
    <property type="entry name" value="Carb-bd_dom_fam9"/>
</dbReference>
<dbReference type="Gene3D" id="2.60.40.1190">
    <property type="match status" value="1"/>
</dbReference>
<evidence type="ECO:0000313" key="2">
    <source>
        <dbReference type="EMBL" id="RNI26047.1"/>
    </source>
</evidence>
<dbReference type="Pfam" id="PF16011">
    <property type="entry name" value="CBM9_2"/>
    <property type="match status" value="1"/>
</dbReference>
<reference evidence="2 3" key="1">
    <citation type="submission" date="2018-11" db="EMBL/GenBank/DDBJ databases">
        <title>Rufibacter latericius sp. nov., isolated from water in Baiyang Lake.</title>
        <authorList>
            <person name="Yang Y."/>
        </authorList>
    </citation>
    <scope>NUCLEOTIDE SEQUENCE [LARGE SCALE GENOMIC DNA]</scope>
    <source>
        <strain evidence="2 3">R-22-1c-1</strain>
    </source>
</reference>
<feature type="domain" description="Carbohydrate-binding" evidence="1">
    <location>
        <begin position="28"/>
        <end position="215"/>
    </location>
</feature>
<dbReference type="GO" id="GO:0016052">
    <property type="term" value="P:carbohydrate catabolic process"/>
    <property type="evidence" value="ECO:0007669"/>
    <property type="project" value="InterPro"/>
</dbReference>
<accession>A0A3M9MLG6</accession>
<keyword evidence="3" id="KW-1185">Reference proteome</keyword>
<dbReference type="Proteomes" id="UP000272117">
    <property type="component" value="Unassembled WGS sequence"/>
</dbReference>
<dbReference type="GO" id="GO:0030246">
    <property type="term" value="F:carbohydrate binding"/>
    <property type="evidence" value="ECO:0007669"/>
    <property type="project" value="InterPro"/>
</dbReference>
<comment type="caution">
    <text evidence="2">The sequence shown here is derived from an EMBL/GenBank/DDBJ whole genome shotgun (WGS) entry which is preliminary data.</text>
</comment>
<sequence length="216" mass="25134">MKQLDVPLLFRLDRESGLQEVSDQLDILEKHAIDTAPWPDYPYKPFVWFSVAHSNDCFFVKFYVEEAAIRAVFRKTNDPVYRDSCVELFIAFNDEKAYYNLEFNSLGSCLMAYGSEKENRQFLSESVIKEIKRYAQLSVSEETDKEAAVKWELTLVIPVEVFCFHGFTSLNEQSCKVNFYKCGDDLPQPHYLTWNGIKAAAPNFHLPEYFGELQFL</sequence>
<evidence type="ECO:0000259" key="1">
    <source>
        <dbReference type="Pfam" id="PF16011"/>
    </source>
</evidence>
<dbReference type="GO" id="GO:0004553">
    <property type="term" value="F:hydrolase activity, hydrolyzing O-glycosyl compounds"/>
    <property type="evidence" value="ECO:0007669"/>
    <property type="project" value="InterPro"/>
</dbReference>
<dbReference type="RefSeq" id="WP_123127670.1">
    <property type="nucleotide sequence ID" value="NZ_RJJD01000008.1"/>
</dbReference>
<organism evidence="2 3">
    <name type="scientific">Rufibacter latericius</name>
    <dbReference type="NCBI Taxonomy" id="2487040"/>
    <lineage>
        <taxon>Bacteria</taxon>
        <taxon>Pseudomonadati</taxon>
        <taxon>Bacteroidota</taxon>
        <taxon>Cytophagia</taxon>
        <taxon>Cytophagales</taxon>
        <taxon>Hymenobacteraceae</taxon>
        <taxon>Rufibacter</taxon>
    </lineage>
</organism>
<evidence type="ECO:0000313" key="3">
    <source>
        <dbReference type="Proteomes" id="UP000272117"/>
    </source>
</evidence>
<proteinExistence type="predicted"/>
<dbReference type="EMBL" id="RJJD01000008">
    <property type="protein sequence ID" value="RNI26047.1"/>
    <property type="molecule type" value="Genomic_DNA"/>
</dbReference>
<name>A0A3M9MLG6_9BACT</name>
<dbReference type="CDD" id="cd09620">
    <property type="entry name" value="CBM9_like_3"/>
    <property type="match status" value="1"/>
</dbReference>
<dbReference type="OrthoDB" id="9801646at2"/>
<gene>
    <name evidence="2" type="ORF">EFB08_14570</name>
</gene>
<protein>
    <recommendedName>
        <fullName evidence="1">Carbohydrate-binding domain-containing protein</fullName>
    </recommendedName>
</protein>